<protein>
    <submittedName>
        <fullName evidence="2">Uncharacterized protein</fullName>
    </submittedName>
</protein>
<feature type="transmembrane region" description="Helical" evidence="1">
    <location>
        <begin position="113"/>
        <end position="137"/>
    </location>
</feature>
<evidence type="ECO:0000256" key="1">
    <source>
        <dbReference type="SAM" id="Phobius"/>
    </source>
</evidence>
<name>A0ABM7HEG9_9FIRM</name>
<dbReference type="EMBL" id="AP022321">
    <property type="protein sequence ID" value="BBU35432.1"/>
    <property type="molecule type" value="Genomic_DNA"/>
</dbReference>
<evidence type="ECO:0000313" key="2">
    <source>
        <dbReference type="EMBL" id="BBU35432.1"/>
    </source>
</evidence>
<gene>
    <name evidence="2" type="ORF">VEIT17_18780</name>
</gene>
<accession>A0ABM7HEG9</accession>
<dbReference type="Proteomes" id="UP000509249">
    <property type="component" value="Chromosome"/>
</dbReference>
<sequence length="154" mass="17551">MKTMIGKYRILILFLCISIVLTFCFDVDKVRSDNFLSSILTVASIIVGFITATVSLFIGIAGTNVMQRLNKRGKIDELIFRFKSIIYTGILSIIISIYMYLFDNVKHIYINNITIPISSIIIACLFTSLSLSIYYTLNLIKIMLLIFRDLVKKS</sequence>
<feature type="transmembrane region" description="Helical" evidence="1">
    <location>
        <begin position="84"/>
        <end position="101"/>
    </location>
</feature>
<proteinExistence type="predicted"/>
<evidence type="ECO:0000313" key="3">
    <source>
        <dbReference type="Proteomes" id="UP000509249"/>
    </source>
</evidence>
<keyword evidence="3" id="KW-1185">Reference proteome</keyword>
<organism evidence="2 3">
    <name type="scientific">Veillonella nakazawae</name>
    <dbReference type="NCBI Taxonomy" id="2682456"/>
    <lineage>
        <taxon>Bacteria</taxon>
        <taxon>Bacillati</taxon>
        <taxon>Bacillota</taxon>
        <taxon>Negativicutes</taxon>
        <taxon>Veillonellales</taxon>
        <taxon>Veillonellaceae</taxon>
        <taxon>Veillonella</taxon>
    </lineage>
</organism>
<keyword evidence="1" id="KW-1133">Transmembrane helix</keyword>
<keyword evidence="1" id="KW-0472">Membrane</keyword>
<reference evidence="2 3" key="1">
    <citation type="journal article" date="2020" name="Int. J. Syst. Evol. Microbiol.">
        <title>Veillonella nakazawae sp. nov., an anaerobic gram-negative coccus isolated from the oral cavity of Japanese children.</title>
        <authorList>
            <person name="Mashima I."/>
            <person name="Theodorea C.F."/>
            <person name="Djais A.A."/>
            <person name="Kunihiro T."/>
            <person name="Kawamura Y."/>
            <person name="Otomo M."/>
            <person name="Saitoh M."/>
            <person name="Tamai R."/>
            <person name="Kiyoura Y."/>
        </authorList>
    </citation>
    <scope>NUCLEOTIDE SEQUENCE [LARGE SCALE GENOMIC DNA]</scope>
    <source>
        <strain evidence="2 3">T1-7</strain>
    </source>
</reference>
<feature type="transmembrane region" description="Helical" evidence="1">
    <location>
        <begin position="40"/>
        <end position="63"/>
    </location>
</feature>
<keyword evidence="1" id="KW-0812">Transmembrane</keyword>